<gene>
    <name evidence="2" type="ORF">FPFC_012720</name>
</gene>
<dbReference type="EMBL" id="DF968063">
    <property type="protein sequence ID" value="GAP02392.1"/>
    <property type="molecule type" value="Genomic_DNA"/>
</dbReference>
<dbReference type="Proteomes" id="UP000061227">
    <property type="component" value="Unassembled WGS sequence"/>
</dbReference>
<keyword evidence="1" id="KW-1133">Transmembrane helix</keyword>
<name>A0A3F3GVP9_9LACO</name>
<proteinExistence type="predicted"/>
<protein>
    <submittedName>
        <fullName evidence="2">Multidrug ABC transporter permease</fullName>
    </submittedName>
</protein>
<evidence type="ECO:0000313" key="2">
    <source>
        <dbReference type="EMBL" id="GAP02392.1"/>
    </source>
</evidence>
<accession>A0A3F3GVP9</accession>
<keyword evidence="1" id="KW-0472">Membrane</keyword>
<sequence length="66" mass="7673">MKSQRLIVRVTLVLILMGSLFYMNNHDYPLWAIVLIDVLLLGLAVEMLVRVLAVEKYQLADREEDQ</sequence>
<keyword evidence="3" id="KW-1185">Reference proteome</keyword>
<keyword evidence="1" id="KW-0812">Transmembrane</keyword>
<dbReference type="AlphaFoldDB" id="A0A3F3GVP9"/>
<feature type="transmembrane region" description="Helical" evidence="1">
    <location>
        <begin position="30"/>
        <end position="53"/>
    </location>
</feature>
<organism evidence="2 3">
    <name type="scientific">Fructobacillus pseudoficulneus</name>
    <dbReference type="NCBI Taxonomy" id="220714"/>
    <lineage>
        <taxon>Bacteria</taxon>
        <taxon>Bacillati</taxon>
        <taxon>Bacillota</taxon>
        <taxon>Bacilli</taxon>
        <taxon>Lactobacillales</taxon>
        <taxon>Lactobacillaceae</taxon>
        <taxon>Fructobacillus</taxon>
    </lineage>
</organism>
<evidence type="ECO:0000313" key="3">
    <source>
        <dbReference type="Proteomes" id="UP000061227"/>
    </source>
</evidence>
<dbReference type="RefSeq" id="WP_059376107.1">
    <property type="nucleotide sequence ID" value="NZ_DF968063.1"/>
</dbReference>
<reference evidence="2 3" key="1">
    <citation type="journal article" date="2015" name="BMC Genomics">
        <title>Comparative genomics of Fructobacillus spp. and Leuconostoc spp. reveals niche-specific evolution of Fructobacillus spp.</title>
        <authorList>
            <person name="Endo A."/>
            <person name="Tanizawa Y."/>
            <person name="Tanaka N."/>
            <person name="Maeno S."/>
            <person name="Kumar H."/>
            <person name="Shiwa Y."/>
            <person name="Okada S."/>
            <person name="Yoshikawa H."/>
            <person name="Dicks L."/>
            <person name="Nakagawa J."/>
            <person name="Arita M."/>
        </authorList>
    </citation>
    <scope>NUCLEOTIDE SEQUENCE [LARGE SCALE GENOMIC DNA]</scope>
    <source>
        <strain evidence="2 3">DSM 15468</strain>
    </source>
</reference>
<evidence type="ECO:0000256" key="1">
    <source>
        <dbReference type="SAM" id="Phobius"/>
    </source>
</evidence>
<feature type="transmembrane region" description="Helical" evidence="1">
    <location>
        <begin position="7"/>
        <end position="24"/>
    </location>
</feature>